<accession>A0A5A9W7F7</accession>
<dbReference type="OrthoDB" id="9804647at2"/>
<evidence type="ECO:0000259" key="16">
    <source>
        <dbReference type="PROSITE" id="PS50862"/>
    </source>
</evidence>
<keyword evidence="7 12" id="KW-0067">ATP-binding</keyword>
<dbReference type="InterPro" id="IPR042103">
    <property type="entry name" value="SerRS_1_N_sf"/>
</dbReference>
<comment type="catalytic activity">
    <reaction evidence="11 12">
        <text>tRNA(Ser) + L-serine + ATP = L-seryl-tRNA(Ser) + AMP + diphosphate + H(+)</text>
        <dbReference type="Rhea" id="RHEA:12292"/>
        <dbReference type="Rhea" id="RHEA-COMP:9669"/>
        <dbReference type="Rhea" id="RHEA-COMP:9703"/>
        <dbReference type="ChEBI" id="CHEBI:15378"/>
        <dbReference type="ChEBI" id="CHEBI:30616"/>
        <dbReference type="ChEBI" id="CHEBI:33019"/>
        <dbReference type="ChEBI" id="CHEBI:33384"/>
        <dbReference type="ChEBI" id="CHEBI:78442"/>
        <dbReference type="ChEBI" id="CHEBI:78533"/>
        <dbReference type="ChEBI" id="CHEBI:456215"/>
        <dbReference type="EC" id="6.1.1.11"/>
    </reaction>
</comment>
<sequence length="424" mass="47546">MLDPKFVRANPEEVAQLLSKKGFEFPLQAFQALEERRRDVQIRTENLQNERNTRSKSIGQAKASGQDIAPLLAEVSQLGEDLEAAKNELLQVQDQMDALLLGIPNLPDASVPEGQSEDENIEVRRWGALPEFDFEARDHVALGEQATQLDFEAAGKLTGSRFAVMRGNLARLHRALAQFMLDTHTQSHGYLEVNVPFMVNADSLKGTGQLPKFEEDLFRVPFGERDYYLIPTAEVPLTNLVRDQILDASELPLRMVAHTPCFRSEAGSSGRDTRGMIRQHQFEKVELVQLVRPEDSMQALEELTAHAERILQLLELPYRTVCLCGGDMGFGAAKTYDLEVWLPGQNKYREISSCSNMTDFQARRMLARWRNPETGKPELLHSLNGSGLAVGRTLVAVLENYQQADGRVAIPQVLQPYMGGQTFL</sequence>
<dbReference type="InterPro" id="IPR010978">
    <property type="entry name" value="tRNA-bd_arm"/>
</dbReference>
<dbReference type="GO" id="GO:0006434">
    <property type="term" value="P:seryl-tRNA aminoacylation"/>
    <property type="evidence" value="ECO:0007669"/>
    <property type="project" value="UniProtKB-UniRule"/>
</dbReference>
<feature type="binding site" evidence="12 14">
    <location>
        <begin position="263"/>
        <end position="265"/>
    </location>
    <ligand>
        <name>ATP</name>
        <dbReference type="ChEBI" id="CHEBI:30616"/>
    </ligand>
</feature>
<feature type="binding site" evidence="13">
    <location>
        <position position="263"/>
    </location>
    <ligand>
        <name>L-serine</name>
        <dbReference type="ChEBI" id="CHEBI:33384"/>
    </ligand>
</feature>
<dbReference type="GO" id="GO:0005524">
    <property type="term" value="F:ATP binding"/>
    <property type="evidence" value="ECO:0007669"/>
    <property type="project" value="UniProtKB-UniRule"/>
</dbReference>
<dbReference type="SUPFAM" id="SSF55681">
    <property type="entry name" value="Class II aaRS and biotin synthetases"/>
    <property type="match status" value="1"/>
</dbReference>
<evidence type="ECO:0000256" key="14">
    <source>
        <dbReference type="PIRSR" id="PIRSR001529-2"/>
    </source>
</evidence>
<proteinExistence type="inferred from homology"/>
<feature type="binding site" evidence="12 13">
    <location>
        <position position="286"/>
    </location>
    <ligand>
        <name>L-serine</name>
        <dbReference type="ChEBI" id="CHEBI:33384"/>
    </ligand>
</feature>
<feature type="binding site" evidence="12">
    <location>
        <begin position="232"/>
        <end position="234"/>
    </location>
    <ligand>
        <name>L-serine</name>
        <dbReference type="ChEBI" id="CHEBI:33384"/>
    </ligand>
</feature>
<feature type="binding site" evidence="13">
    <location>
        <position position="384"/>
    </location>
    <ligand>
        <name>L-serine</name>
        <dbReference type="ChEBI" id="CHEBI:33384"/>
    </ligand>
</feature>
<evidence type="ECO:0000256" key="1">
    <source>
        <dbReference type="ARBA" id="ARBA00004496"/>
    </source>
</evidence>
<dbReference type="InterPro" id="IPR002314">
    <property type="entry name" value="aa-tRNA-synt_IIb"/>
</dbReference>
<evidence type="ECO:0000256" key="13">
    <source>
        <dbReference type="PIRSR" id="PIRSR001529-1"/>
    </source>
</evidence>
<dbReference type="EMBL" id="SMRS01000003">
    <property type="protein sequence ID" value="KAA0875401.1"/>
    <property type="molecule type" value="Genomic_DNA"/>
</dbReference>
<dbReference type="PANTHER" id="PTHR43697:SF1">
    <property type="entry name" value="SERINE--TRNA LIGASE"/>
    <property type="match status" value="1"/>
</dbReference>
<evidence type="ECO:0000256" key="12">
    <source>
        <dbReference type="HAMAP-Rule" id="MF_00176"/>
    </source>
</evidence>
<feature type="domain" description="Aminoacyl-transfer RNA synthetases class-II family profile" evidence="16">
    <location>
        <begin position="171"/>
        <end position="411"/>
    </location>
</feature>
<evidence type="ECO:0000256" key="7">
    <source>
        <dbReference type="ARBA" id="ARBA00022840"/>
    </source>
</evidence>
<dbReference type="AlphaFoldDB" id="A0A5A9W7F7"/>
<protein>
    <recommendedName>
        <fullName evidence="12">Serine--tRNA ligase</fullName>
        <ecNumber evidence="12">6.1.1.11</ecNumber>
    </recommendedName>
    <alternativeName>
        <fullName evidence="12">Seryl-tRNA synthetase</fullName>
        <shortName evidence="12">SerRS</shortName>
    </alternativeName>
    <alternativeName>
        <fullName evidence="12">Seryl-tRNA(Ser/Sec) synthetase</fullName>
    </alternativeName>
</protein>
<dbReference type="PIRSF" id="PIRSF001529">
    <property type="entry name" value="Ser-tRNA-synth_IIa"/>
    <property type="match status" value="1"/>
</dbReference>
<evidence type="ECO:0000256" key="15">
    <source>
        <dbReference type="SAM" id="Coils"/>
    </source>
</evidence>
<name>A0A5A9W7F7_9GAMM</name>
<dbReference type="Proteomes" id="UP000325302">
    <property type="component" value="Unassembled WGS sequence"/>
</dbReference>
<evidence type="ECO:0000256" key="6">
    <source>
        <dbReference type="ARBA" id="ARBA00022741"/>
    </source>
</evidence>
<dbReference type="InterPro" id="IPR033729">
    <property type="entry name" value="SerRS_core"/>
</dbReference>
<evidence type="ECO:0000256" key="2">
    <source>
        <dbReference type="ARBA" id="ARBA00005045"/>
    </source>
</evidence>
<comment type="subcellular location">
    <subcellularLocation>
        <location evidence="1 12">Cytoplasm</location>
    </subcellularLocation>
</comment>
<dbReference type="GO" id="GO:0016260">
    <property type="term" value="P:selenocysteine biosynthetic process"/>
    <property type="evidence" value="ECO:0007669"/>
    <property type="project" value="UniProtKB-UniRule"/>
</dbReference>
<keyword evidence="18" id="KW-1185">Reference proteome</keyword>
<evidence type="ECO:0000256" key="10">
    <source>
        <dbReference type="ARBA" id="ARBA00047929"/>
    </source>
</evidence>
<evidence type="ECO:0000256" key="11">
    <source>
        <dbReference type="ARBA" id="ARBA00048823"/>
    </source>
</evidence>
<dbReference type="PRINTS" id="PR00981">
    <property type="entry name" value="TRNASYNTHSER"/>
</dbReference>
<keyword evidence="6 12" id="KW-0547">Nucleotide-binding</keyword>
<dbReference type="RefSeq" id="WP_149390408.1">
    <property type="nucleotide sequence ID" value="NZ_SMRS01000003.1"/>
</dbReference>
<evidence type="ECO:0000256" key="4">
    <source>
        <dbReference type="ARBA" id="ARBA00022490"/>
    </source>
</evidence>
<dbReference type="Pfam" id="PF02403">
    <property type="entry name" value="Seryl_tRNA_N"/>
    <property type="match status" value="1"/>
</dbReference>
<evidence type="ECO:0000256" key="5">
    <source>
        <dbReference type="ARBA" id="ARBA00022598"/>
    </source>
</evidence>
<keyword evidence="5 12" id="KW-0436">Ligase</keyword>
<dbReference type="GO" id="GO:0005737">
    <property type="term" value="C:cytoplasm"/>
    <property type="evidence" value="ECO:0007669"/>
    <property type="project" value="UniProtKB-SubCell"/>
</dbReference>
<dbReference type="InterPro" id="IPR015866">
    <property type="entry name" value="Ser-tRNA-synth_1_N"/>
</dbReference>
<evidence type="ECO:0000256" key="3">
    <source>
        <dbReference type="ARBA" id="ARBA00010728"/>
    </source>
</evidence>
<dbReference type="GO" id="GO:0004828">
    <property type="term" value="F:serine-tRNA ligase activity"/>
    <property type="evidence" value="ECO:0007669"/>
    <property type="project" value="UniProtKB-UniRule"/>
</dbReference>
<comment type="caution">
    <text evidence="12">Lacks conserved residue(s) required for the propagation of feature annotation.</text>
</comment>
<evidence type="ECO:0000313" key="17">
    <source>
        <dbReference type="EMBL" id="KAA0875401.1"/>
    </source>
</evidence>
<comment type="function">
    <text evidence="12">Catalyzes the attachment of serine to tRNA(Ser). Is also able to aminoacylate tRNA(Sec) with serine, to form the misacylated tRNA L-seryl-tRNA(Sec), which will be further converted into selenocysteinyl-tRNA(Sec).</text>
</comment>
<comment type="caution">
    <text evidence="17">The sequence shown here is derived from an EMBL/GenBank/DDBJ whole genome shotgun (WGS) entry which is preliminary data.</text>
</comment>
<evidence type="ECO:0000256" key="9">
    <source>
        <dbReference type="ARBA" id="ARBA00023146"/>
    </source>
</evidence>
<comment type="subunit">
    <text evidence="12">Homodimer. The tRNA molecule binds across the dimer.</text>
</comment>
<feature type="binding site" evidence="12 14">
    <location>
        <begin position="350"/>
        <end position="353"/>
    </location>
    <ligand>
        <name>ATP</name>
        <dbReference type="ChEBI" id="CHEBI:30616"/>
    </ligand>
</feature>
<dbReference type="Gene3D" id="1.10.287.40">
    <property type="entry name" value="Serine-tRNA synthetase, tRNA binding domain"/>
    <property type="match status" value="1"/>
</dbReference>
<dbReference type="InterPro" id="IPR006195">
    <property type="entry name" value="aa-tRNA-synth_II"/>
</dbReference>
<keyword evidence="4 12" id="KW-0963">Cytoplasm</keyword>
<dbReference type="UniPathway" id="UPA00906">
    <property type="reaction ID" value="UER00895"/>
</dbReference>
<feature type="binding site" evidence="12">
    <location>
        <position position="386"/>
    </location>
    <ligand>
        <name>L-serine</name>
        <dbReference type="ChEBI" id="CHEBI:33384"/>
    </ligand>
</feature>
<dbReference type="InterPro" id="IPR002317">
    <property type="entry name" value="Ser-tRNA-ligase_type_1"/>
</dbReference>
<feature type="coiled-coil region" evidence="15">
    <location>
        <begin position="75"/>
        <end position="102"/>
    </location>
</feature>
<gene>
    <name evidence="12 17" type="primary">serS</name>
    <name evidence="17" type="ORF">E1H14_05285</name>
</gene>
<feature type="binding site" evidence="13">
    <location>
        <position position="232"/>
    </location>
    <ligand>
        <name>L-serine</name>
        <dbReference type="ChEBI" id="CHEBI:33384"/>
    </ligand>
</feature>
<dbReference type="SUPFAM" id="SSF46589">
    <property type="entry name" value="tRNA-binding arm"/>
    <property type="match status" value="1"/>
</dbReference>
<keyword evidence="15" id="KW-0175">Coiled coil</keyword>
<comment type="similarity">
    <text evidence="3 12">Belongs to the class-II aminoacyl-tRNA synthetase family. Type-1 seryl-tRNA synthetase subfamily.</text>
</comment>
<dbReference type="PANTHER" id="PTHR43697">
    <property type="entry name" value="SERYL-TRNA SYNTHETASE"/>
    <property type="match status" value="1"/>
</dbReference>
<dbReference type="Pfam" id="PF00587">
    <property type="entry name" value="tRNA-synt_2b"/>
    <property type="match status" value="1"/>
</dbReference>
<dbReference type="PROSITE" id="PS50862">
    <property type="entry name" value="AA_TRNA_LIGASE_II"/>
    <property type="match status" value="1"/>
</dbReference>
<comment type="domain">
    <text evidence="12">Consists of two distinct domains, a catalytic core and a N-terminal extension that is involved in tRNA binding.</text>
</comment>
<dbReference type="CDD" id="cd00770">
    <property type="entry name" value="SerRS_core"/>
    <property type="match status" value="1"/>
</dbReference>
<keyword evidence="9 12" id="KW-0030">Aminoacyl-tRNA synthetase</keyword>
<organism evidence="17 18">
    <name type="scientific">Nitrincola tapanii</name>
    <dbReference type="NCBI Taxonomy" id="1708751"/>
    <lineage>
        <taxon>Bacteria</taxon>
        <taxon>Pseudomonadati</taxon>
        <taxon>Pseudomonadota</taxon>
        <taxon>Gammaproteobacteria</taxon>
        <taxon>Oceanospirillales</taxon>
        <taxon>Oceanospirillaceae</taxon>
        <taxon>Nitrincola</taxon>
    </lineage>
</organism>
<evidence type="ECO:0000313" key="18">
    <source>
        <dbReference type="Proteomes" id="UP000325302"/>
    </source>
</evidence>
<dbReference type="HAMAP" id="MF_00176">
    <property type="entry name" value="Ser_tRNA_synth_type1"/>
    <property type="match status" value="1"/>
</dbReference>
<reference evidence="17 18" key="1">
    <citation type="submission" date="2019-03" db="EMBL/GenBank/DDBJ databases">
        <title>Nitrincola sp. nov. isolated from an Indian soda lake.</title>
        <authorList>
            <person name="Joshi A."/>
            <person name="Thite S.V."/>
            <person name="Joseph N."/>
            <person name="Dhotre D."/>
            <person name="Moorthy M."/>
            <person name="Shouche Y.S."/>
        </authorList>
    </citation>
    <scope>NUCLEOTIDE SEQUENCE [LARGE SCALE GENOMIC DNA]</scope>
    <source>
        <strain evidence="17 18">MEB193</strain>
    </source>
</reference>
<comment type="pathway">
    <text evidence="2 12">Aminoacyl-tRNA biosynthesis; selenocysteinyl-tRNA(Sec) biosynthesis; L-seryl-tRNA(Sec) from L-serine and tRNA(Sec): step 1/1.</text>
</comment>
<keyword evidence="8 12" id="KW-0648">Protein biosynthesis</keyword>
<evidence type="ECO:0000256" key="8">
    <source>
        <dbReference type="ARBA" id="ARBA00022917"/>
    </source>
</evidence>
<dbReference type="EC" id="6.1.1.11" evidence="12"/>
<dbReference type="InterPro" id="IPR045864">
    <property type="entry name" value="aa-tRNA-synth_II/BPL/LPL"/>
</dbReference>
<dbReference type="NCBIfam" id="TIGR00414">
    <property type="entry name" value="serS"/>
    <property type="match status" value="1"/>
</dbReference>
<dbReference type="Gene3D" id="3.30.930.10">
    <property type="entry name" value="Bira Bifunctional Protein, Domain 2"/>
    <property type="match status" value="1"/>
</dbReference>
<comment type="catalytic activity">
    <reaction evidence="10 12">
        <text>tRNA(Sec) + L-serine + ATP = L-seryl-tRNA(Sec) + AMP + diphosphate + H(+)</text>
        <dbReference type="Rhea" id="RHEA:42580"/>
        <dbReference type="Rhea" id="RHEA-COMP:9742"/>
        <dbReference type="Rhea" id="RHEA-COMP:10128"/>
        <dbReference type="ChEBI" id="CHEBI:15378"/>
        <dbReference type="ChEBI" id="CHEBI:30616"/>
        <dbReference type="ChEBI" id="CHEBI:33019"/>
        <dbReference type="ChEBI" id="CHEBI:33384"/>
        <dbReference type="ChEBI" id="CHEBI:78442"/>
        <dbReference type="ChEBI" id="CHEBI:78533"/>
        <dbReference type="ChEBI" id="CHEBI:456215"/>
        <dbReference type="EC" id="6.1.1.11"/>
    </reaction>
</comment>